<name>A0A0P0W0T5_ORYSJ</name>
<evidence type="ECO:0000313" key="1">
    <source>
        <dbReference type="EMBL" id="BAS85504.1"/>
    </source>
</evidence>
<sequence>MKVSFKGGFMTKVGVYEALPLPFCLATDYPTISVAGGTTLEDNMAHVVLGRDEFISCGGLQIWLLGIVDQPKMLPRCGR</sequence>
<proteinExistence type="predicted"/>
<evidence type="ECO:0000313" key="2">
    <source>
        <dbReference type="Proteomes" id="UP000059680"/>
    </source>
</evidence>
<keyword evidence="2" id="KW-1185">Reference proteome</keyword>
<dbReference type="EMBL" id="AP014959">
    <property type="protein sequence ID" value="BAS85504.1"/>
    <property type="molecule type" value="Genomic_DNA"/>
</dbReference>
<dbReference type="PaxDb" id="39947-A0A0P0W0T5"/>
<dbReference type="AlphaFoldDB" id="A0A0P0W0T5"/>
<reference evidence="1 2" key="3">
    <citation type="journal article" date="2013" name="Rice">
        <title>Improvement of the Oryza sativa Nipponbare reference genome using next generation sequence and optical map data.</title>
        <authorList>
            <person name="Kawahara Y."/>
            <person name="de la Bastide M."/>
            <person name="Hamilton J.P."/>
            <person name="Kanamori H."/>
            <person name="McCombie W.R."/>
            <person name="Ouyang S."/>
            <person name="Schwartz D.C."/>
            <person name="Tanaka T."/>
            <person name="Wu J."/>
            <person name="Zhou S."/>
            <person name="Childs K.L."/>
            <person name="Davidson R.M."/>
            <person name="Lin H."/>
            <person name="Quesada-Ocampo L."/>
            <person name="Vaillancourt B."/>
            <person name="Sakai H."/>
            <person name="Lee S.S."/>
            <person name="Kim J."/>
            <person name="Numa H."/>
            <person name="Itoh T."/>
            <person name="Buell C.R."/>
            <person name="Matsumoto T."/>
        </authorList>
    </citation>
    <scope>NUCLEOTIDE SEQUENCE [LARGE SCALE GENOMIC DNA]</scope>
    <source>
        <strain evidence="2">cv. Nipponbare</strain>
    </source>
</reference>
<dbReference type="Proteomes" id="UP000059680">
    <property type="component" value="Chromosome 3"/>
</dbReference>
<reference evidence="1 2" key="2">
    <citation type="journal article" date="2013" name="Plant Cell Physiol.">
        <title>Rice Annotation Project Database (RAP-DB): an integrative and interactive database for rice genomics.</title>
        <authorList>
            <person name="Sakai H."/>
            <person name="Lee S.S."/>
            <person name="Tanaka T."/>
            <person name="Numa H."/>
            <person name="Kim J."/>
            <person name="Kawahara Y."/>
            <person name="Wakimoto H."/>
            <person name="Yang C.C."/>
            <person name="Iwamoto M."/>
            <person name="Abe T."/>
            <person name="Yamada Y."/>
            <person name="Muto A."/>
            <person name="Inokuchi H."/>
            <person name="Ikemura T."/>
            <person name="Matsumoto T."/>
            <person name="Sasaki T."/>
            <person name="Itoh T."/>
        </authorList>
    </citation>
    <scope>NUCLEOTIDE SEQUENCE [LARGE SCALE GENOMIC DNA]</scope>
    <source>
        <strain evidence="2">cv. Nipponbare</strain>
    </source>
</reference>
<accession>A0A0P0W0T5</accession>
<organism evidence="1 2">
    <name type="scientific">Oryza sativa subsp. japonica</name>
    <name type="common">Rice</name>
    <dbReference type="NCBI Taxonomy" id="39947"/>
    <lineage>
        <taxon>Eukaryota</taxon>
        <taxon>Viridiplantae</taxon>
        <taxon>Streptophyta</taxon>
        <taxon>Embryophyta</taxon>
        <taxon>Tracheophyta</taxon>
        <taxon>Spermatophyta</taxon>
        <taxon>Magnoliopsida</taxon>
        <taxon>Liliopsida</taxon>
        <taxon>Poales</taxon>
        <taxon>Poaceae</taxon>
        <taxon>BOP clade</taxon>
        <taxon>Oryzoideae</taxon>
        <taxon>Oryzeae</taxon>
        <taxon>Oryzinae</taxon>
        <taxon>Oryza</taxon>
        <taxon>Oryza sativa</taxon>
    </lineage>
</organism>
<gene>
    <name evidence="1" type="ordered locus">Os03g0649362</name>
    <name evidence="1" type="ORF">OSNPB_030649362</name>
</gene>
<reference evidence="2" key="1">
    <citation type="journal article" date="2005" name="Nature">
        <title>The map-based sequence of the rice genome.</title>
        <authorList>
            <consortium name="International rice genome sequencing project (IRGSP)"/>
            <person name="Matsumoto T."/>
            <person name="Wu J."/>
            <person name="Kanamori H."/>
            <person name="Katayose Y."/>
            <person name="Fujisawa M."/>
            <person name="Namiki N."/>
            <person name="Mizuno H."/>
            <person name="Yamamoto K."/>
            <person name="Antonio B.A."/>
            <person name="Baba T."/>
            <person name="Sakata K."/>
            <person name="Nagamura Y."/>
            <person name="Aoki H."/>
            <person name="Arikawa K."/>
            <person name="Arita K."/>
            <person name="Bito T."/>
            <person name="Chiden Y."/>
            <person name="Fujitsuka N."/>
            <person name="Fukunaka R."/>
            <person name="Hamada M."/>
            <person name="Harada C."/>
            <person name="Hayashi A."/>
            <person name="Hijishita S."/>
            <person name="Honda M."/>
            <person name="Hosokawa S."/>
            <person name="Ichikawa Y."/>
            <person name="Idonuma A."/>
            <person name="Iijima M."/>
            <person name="Ikeda M."/>
            <person name="Ikeno M."/>
            <person name="Ito K."/>
            <person name="Ito S."/>
            <person name="Ito T."/>
            <person name="Ito Y."/>
            <person name="Ito Y."/>
            <person name="Iwabuchi A."/>
            <person name="Kamiya K."/>
            <person name="Karasawa W."/>
            <person name="Kurita K."/>
            <person name="Katagiri S."/>
            <person name="Kikuta A."/>
            <person name="Kobayashi H."/>
            <person name="Kobayashi N."/>
            <person name="Machita K."/>
            <person name="Maehara T."/>
            <person name="Masukawa M."/>
            <person name="Mizubayashi T."/>
            <person name="Mukai Y."/>
            <person name="Nagasaki H."/>
            <person name="Nagata Y."/>
            <person name="Naito S."/>
            <person name="Nakashima M."/>
            <person name="Nakama Y."/>
            <person name="Nakamichi Y."/>
            <person name="Nakamura M."/>
            <person name="Meguro A."/>
            <person name="Negishi M."/>
            <person name="Ohta I."/>
            <person name="Ohta T."/>
            <person name="Okamoto M."/>
            <person name="Ono N."/>
            <person name="Saji S."/>
            <person name="Sakaguchi M."/>
            <person name="Sakai K."/>
            <person name="Shibata M."/>
            <person name="Shimokawa T."/>
            <person name="Song J."/>
            <person name="Takazaki Y."/>
            <person name="Terasawa K."/>
            <person name="Tsugane M."/>
            <person name="Tsuji K."/>
            <person name="Ueda S."/>
            <person name="Waki K."/>
            <person name="Yamagata H."/>
            <person name="Yamamoto M."/>
            <person name="Yamamoto S."/>
            <person name="Yamane H."/>
            <person name="Yoshiki S."/>
            <person name="Yoshihara R."/>
            <person name="Yukawa K."/>
            <person name="Zhong H."/>
            <person name="Yano M."/>
            <person name="Yuan Q."/>
            <person name="Ouyang S."/>
            <person name="Liu J."/>
            <person name="Jones K.M."/>
            <person name="Gansberger K."/>
            <person name="Moffat K."/>
            <person name="Hill J."/>
            <person name="Bera J."/>
            <person name="Fadrosh D."/>
            <person name="Jin S."/>
            <person name="Johri S."/>
            <person name="Kim M."/>
            <person name="Overton L."/>
            <person name="Reardon M."/>
            <person name="Tsitrin T."/>
            <person name="Vuong H."/>
            <person name="Weaver B."/>
            <person name="Ciecko A."/>
            <person name="Tallon L."/>
            <person name="Jackson J."/>
            <person name="Pai G."/>
            <person name="Aken S.V."/>
            <person name="Utterback T."/>
            <person name="Reidmuller S."/>
            <person name="Feldblyum T."/>
            <person name="Hsiao J."/>
            <person name="Zismann V."/>
            <person name="Iobst S."/>
            <person name="de Vazeille A.R."/>
            <person name="Buell C.R."/>
            <person name="Ying K."/>
            <person name="Li Y."/>
            <person name="Lu T."/>
            <person name="Huang Y."/>
            <person name="Zhao Q."/>
            <person name="Feng Q."/>
            <person name="Zhang L."/>
            <person name="Zhu J."/>
            <person name="Weng Q."/>
            <person name="Mu J."/>
            <person name="Lu Y."/>
            <person name="Fan D."/>
            <person name="Liu Y."/>
            <person name="Guan J."/>
            <person name="Zhang Y."/>
            <person name="Yu S."/>
            <person name="Liu X."/>
            <person name="Zhang Y."/>
            <person name="Hong G."/>
            <person name="Han B."/>
            <person name="Choisne N."/>
            <person name="Demange N."/>
            <person name="Orjeda G."/>
            <person name="Samain S."/>
            <person name="Cattolico L."/>
            <person name="Pelletier E."/>
            <person name="Couloux A."/>
            <person name="Segurens B."/>
            <person name="Wincker P."/>
            <person name="D'Hont A."/>
            <person name="Scarpelli C."/>
            <person name="Weissenbach J."/>
            <person name="Salanoubat M."/>
            <person name="Quetier F."/>
            <person name="Yu Y."/>
            <person name="Kim H.R."/>
            <person name="Rambo T."/>
            <person name="Currie J."/>
            <person name="Collura K."/>
            <person name="Luo M."/>
            <person name="Yang T."/>
            <person name="Ammiraju J.S.S."/>
            <person name="Engler F."/>
            <person name="Soderlund C."/>
            <person name="Wing R.A."/>
            <person name="Palmer L.E."/>
            <person name="de la Bastide M."/>
            <person name="Spiegel L."/>
            <person name="Nascimento L."/>
            <person name="Zutavern T."/>
            <person name="O'Shaughnessy A."/>
            <person name="Dike S."/>
            <person name="Dedhia N."/>
            <person name="Preston R."/>
            <person name="Balija V."/>
            <person name="McCombie W.R."/>
            <person name="Chow T."/>
            <person name="Chen H."/>
            <person name="Chung M."/>
            <person name="Chen C."/>
            <person name="Shaw J."/>
            <person name="Wu H."/>
            <person name="Hsiao K."/>
            <person name="Chao Y."/>
            <person name="Chu M."/>
            <person name="Cheng C."/>
            <person name="Hour A."/>
            <person name="Lee P."/>
            <person name="Lin S."/>
            <person name="Lin Y."/>
            <person name="Liou J."/>
            <person name="Liu S."/>
            <person name="Hsing Y."/>
            <person name="Raghuvanshi S."/>
            <person name="Mohanty A."/>
            <person name="Bharti A.K."/>
            <person name="Gaur A."/>
            <person name="Gupta V."/>
            <person name="Kumar D."/>
            <person name="Ravi V."/>
            <person name="Vij S."/>
            <person name="Kapur A."/>
            <person name="Khurana P."/>
            <person name="Khurana P."/>
            <person name="Khurana J.P."/>
            <person name="Tyagi A.K."/>
            <person name="Gaikwad K."/>
            <person name="Singh A."/>
            <person name="Dalal V."/>
            <person name="Srivastava S."/>
            <person name="Dixit A."/>
            <person name="Pal A.K."/>
            <person name="Ghazi I.A."/>
            <person name="Yadav M."/>
            <person name="Pandit A."/>
            <person name="Bhargava A."/>
            <person name="Sureshbabu K."/>
            <person name="Batra K."/>
            <person name="Sharma T.R."/>
            <person name="Mohapatra T."/>
            <person name="Singh N.K."/>
            <person name="Messing J."/>
            <person name="Nelson A.B."/>
            <person name="Fuks G."/>
            <person name="Kavchok S."/>
            <person name="Keizer G."/>
            <person name="Linton E."/>
            <person name="Llaca V."/>
            <person name="Song R."/>
            <person name="Tanyolac B."/>
            <person name="Young S."/>
            <person name="Ho-Il K."/>
            <person name="Hahn J.H."/>
            <person name="Sangsakoo G."/>
            <person name="Vanavichit A."/>
            <person name="de Mattos Luiz.A.T."/>
            <person name="Zimmer P.D."/>
            <person name="Malone G."/>
            <person name="Dellagostin O."/>
            <person name="de Oliveira A.C."/>
            <person name="Bevan M."/>
            <person name="Bancroft I."/>
            <person name="Minx P."/>
            <person name="Cordum H."/>
            <person name="Wilson R."/>
            <person name="Cheng Z."/>
            <person name="Jin W."/>
            <person name="Jiang J."/>
            <person name="Leong S.A."/>
            <person name="Iwama H."/>
            <person name="Gojobori T."/>
            <person name="Itoh T."/>
            <person name="Niimura Y."/>
            <person name="Fujii Y."/>
            <person name="Habara T."/>
            <person name="Sakai H."/>
            <person name="Sato Y."/>
            <person name="Wilson G."/>
            <person name="Kumar K."/>
            <person name="McCouch S."/>
            <person name="Juretic N."/>
            <person name="Hoen D."/>
            <person name="Wright S."/>
            <person name="Bruskiewich R."/>
            <person name="Bureau T."/>
            <person name="Miyao A."/>
            <person name="Hirochika H."/>
            <person name="Nishikawa T."/>
            <person name="Kadowaki K."/>
            <person name="Sugiura M."/>
            <person name="Burr B."/>
            <person name="Sasaki T."/>
        </authorList>
    </citation>
    <scope>NUCLEOTIDE SEQUENCE [LARGE SCALE GENOMIC DNA]</scope>
    <source>
        <strain evidence="2">cv. Nipponbare</strain>
    </source>
</reference>
<protein>
    <submittedName>
        <fullName evidence="1">Os03g0649362 protein</fullName>
    </submittedName>
</protein>
<dbReference type="InParanoid" id="A0A0P0W0T5"/>